<evidence type="ECO:0000313" key="3">
    <source>
        <dbReference type="Proteomes" id="UP000765509"/>
    </source>
</evidence>
<sequence>MNFNSLKFPKAKSSNEVKPLRTQVGELSNNRKEQAELLFQMFSQEGEQVDLSNIPISPLELQQDFKSITHNEIQTNIRSLPNKKAPGPDPIPNELLKITGKVILNDL</sequence>
<organism evidence="2 3">
    <name type="scientific">Austropuccinia psidii MF-1</name>
    <dbReference type="NCBI Taxonomy" id="1389203"/>
    <lineage>
        <taxon>Eukaryota</taxon>
        <taxon>Fungi</taxon>
        <taxon>Dikarya</taxon>
        <taxon>Basidiomycota</taxon>
        <taxon>Pucciniomycotina</taxon>
        <taxon>Pucciniomycetes</taxon>
        <taxon>Pucciniales</taxon>
        <taxon>Sphaerophragmiaceae</taxon>
        <taxon>Austropuccinia</taxon>
    </lineage>
</organism>
<proteinExistence type="predicted"/>
<gene>
    <name evidence="2" type="ORF">O181_065906</name>
</gene>
<protein>
    <submittedName>
        <fullName evidence="2">Uncharacterized protein</fullName>
    </submittedName>
</protein>
<dbReference type="AlphaFoldDB" id="A0A9Q3EWJ1"/>
<keyword evidence="3" id="KW-1185">Reference proteome</keyword>
<dbReference type="Proteomes" id="UP000765509">
    <property type="component" value="Unassembled WGS sequence"/>
</dbReference>
<dbReference type="OrthoDB" id="407509at2759"/>
<feature type="region of interest" description="Disordered" evidence="1">
    <location>
        <begin position="1"/>
        <end position="27"/>
    </location>
</feature>
<comment type="caution">
    <text evidence="2">The sequence shown here is derived from an EMBL/GenBank/DDBJ whole genome shotgun (WGS) entry which is preliminary data.</text>
</comment>
<evidence type="ECO:0000256" key="1">
    <source>
        <dbReference type="SAM" id="MobiDB-lite"/>
    </source>
</evidence>
<accession>A0A9Q3EWJ1</accession>
<dbReference type="EMBL" id="AVOT02032434">
    <property type="protein sequence ID" value="MBW0526191.1"/>
    <property type="molecule type" value="Genomic_DNA"/>
</dbReference>
<name>A0A9Q3EWJ1_9BASI</name>
<evidence type="ECO:0000313" key="2">
    <source>
        <dbReference type="EMBL" id="MBW0526191.1"/>
    </source>
</evidence>
<reference evidence="2" key="1">
    <citation type="submission" date="2021-03" db="EMBL/GenBank/DDBJ databases">
        <title>Draft genome sequence of rust myrtle Austropuccinia psidii MF-1, a brazilian biotype.</title>
        <authorList>
            <person name="Quecine M.C."/>
            <person name="Pachon D.M.R."/>
            <person name="Bonatelli M.L."/>
            <person name="Correr F.H."/>
            <person name="Franceschini L.M."/>
            <person name="Leite T.F."/>
            <person name="Margarido G.R.A."/>
            <person name="Almeida C.A."/>
            <person name="Ferrarezi J.A."/>
            <person name="Labate C.A."/>
        </authorList>
    </citation>
    <scope>NUCLEOTIDE SEQUENCE</scope>
    <source>
        <strain evidence="2">MF-1</strain>
    </source>
</reference>